<dbReference type="GO" id="GO:0050660">
    <property type="term" value="F:flavin adenine dinucleotide binding"/>
    <property type="evidence" value="ECO:0007669"/>
    <property type="project" value="InterPro"/>
</dbReference>
<dbReference type="SUPFAM" id="SSF51905">
    <property type="entry name" value="FAD/NAD(P)-binding domain"/>
    <property type="match status" value="1"/>
</dbReference>
<proteinExistence type="inferred from homology"/>
<dbReference type="PANTHER" id="PTHR11552">
    <property type="entry name" value="GLUCOSE-METHANOL-CHOLINE GMC OXIDOREDUCTASE"/>
    <property type="match status" value="1"/>
</dbReference>
<sequence length="264" mass="29331">MKLSSFVFGAIPLIIQYYAKKYMEDDKTIALQDLENDYGIPRIKSYDFIIVGGGTAGCVVAGRLSERFNVLLLEAGGTPIPPAHVSYFTRDVAVAPDINYFYESVTQRNMSLRNGGISAFETGKMLGGSGSHNEMIHQRGSPLDWDGYAAMTGDATWRYENVLEFWKKNYYGVGGPLTLNSDIPPIWSKWAEAAAELGFTVADPNAQQIPSFAPVQMLIGSGARVSTYTGYIKPYEEIRANLTVIRYANVEQVKLWSERREIPT</sequence>
<dbReference type="Gene3D" id="3.50.50.60">
    <property type="entry name" value="FAD/NAD(P)-binding domain"/>
    <property type="match status" value="1"/>
</dbReference>
<dbReference type="InterPro" id="IPR036188">
    <property type="entry name" value="FAD/NAD-bd_sf"/>
</dbReference>
<dbReference type="OMA" id="IENYGHE"/>
<keyword evidence="3" id="KW-0285">Flavoprotein</keyword>
<dbReference type="OrthoDB" id="7771130at2759"/>
<protein>
    <submittedName>
        <fullName evidence="6">Glucose dehydrogenase [FAD, quinone]</fullName>
    </submittedName>
</protein>
<keyword evidence="7" id="KW-1185">Reference proteome</keyword>
<dbReference type="InterPro" id="IPR012132">
    <property type="entry name" value="GMC_OxRdtase"/>
</dbReference>
<evidence type="ECO:0000256" key="1">
    <source>
        <dbReference type="ARBA" id="ARBA00001974"/>
    </source>
</evidence>
<organism evidence="6 7">
    <name type="scientific">Folsomia candida</name>
    <name type="common">Springtail</name>
    <dbReference type="NCBI Taxonomy" id="158441"/>
    <lineage>
        <taxon>Eukaryota</taxon>
        <taxon>Metazoa</taxon>
        <taxon>Ecdysozoa</taxon>
        <taxon>Arthropoda</taxon>
        <taxon>Hexapoda</taxon>
        <taxon>Collembola</taxon>
        <taxon>Entomobryomorpha</taxon>
        <taxon>Isotomoidea</taxon>
        <taxon>Isotomidae</taxon>
        <taxon>Proisotominae</taxon>
        <taxon>Folsomia</taxon>
    </lineage>
</organism>
<dbReference type="Proteomes" id="UP000198287">
    <property type="component" value="Unassembled WGS sequence"/>
</dbReference>
<accession>A0A226EAQ5</accession>
<dbReference type="AlphaFoldDB" id="A0A226EAQ5"/>
<dbReference type="STRING" id="158441.A0A226EAQ5"/>
<reference evidence="6 7" key="1">
    <citation type="submission" date="2015-12" db="EMBL/GenBank/DDBJ databases">
        <title>The genome of Folsomia candida.</title>
        <authorList>
            <person name="Faddeeva A."/>
            <person name="Derks M.F."/>
            <person name="Anvar Y."/>
            <person name="Smit S."/>
            <person name="Van Straalen N."/>
            <person name="Roelofs D."/>
        </authorList>
    </citation>
    <scope>NUCLEOTIDE SEQUENCE [LARGE SCALE GENOMIC DNA]</scope>
    <source>
        <strain evidence="6 7">VU population</strain>
        <tissue evidence="6">Whole body</tissue>
    </source>
</reference>
<evidence type="ECO:0000313" key="6">
    <source>
        <dbReference type="EMBL" id="OXA54732.1"/>
    </source>
</evidence>
<dbReference type="Pfam" id="PF00732">
    <property type="entry name" value="GMC_oxred_N"/>
    <property type="match status" value="1"/>
</dbReference>
<evidence type="ECO:0000256" key="3">
    <source>
        <dbReference type="ARBA" id="ARBA00022630"/>
    </source>
</evidence>
<evidence type="ECO:0000259" key="5">
    <source>
        <dbReference type="Pfam" id="PF00732"/>
    </source>
</evidence>
<gene>
    <name evidence="6" type="ORF">Fcan01_10342</name>
</gene>
<evidence type="ECO:0000313" key="7">
    <source>
        <dbReference type="Proteomes" id="UP000198287"/>
    </source>
</evidence>
<dbReference type="PANTHER" id="PTHR11552:SF147">
    <property type="entry name" value="CHOLINE DEHYDROGENASE, MITOCHONDRIAL"/>
    <property type="match status" value="1"/>
</dbReference>
<dbReference type="GO" id="GO:0016614">
    <property type="term" value="F:oxidoreductase activity, acting on CH-OH group of donors"/>
    <property type="evidence" value="ECO:0007669"/>
    <property type="project" value="InterPro"/>
</dbReference>
<evidence type="ECO:0000256" key="2">
    <source>
        <dbReference type="ARBA" id="ARBA00010790"/>
    </source>
</evidence>
<name>A0A226EAQ5_FOLCA</name>
<comment type="cofactor">
    <cofactor evidence="1">
        <name>FAD</name>
        <dbReference type="ChEBI" id="CHEBI:57692"/>
    </cofactor>
</comment>
<comment type="caution">
    <text evidence="6">The sequence shown here is derived from an EMBL/GenBank/DDBJ whole genome shotgun (WGS) entry which is preliminary data.</text>
</comment>
<dbReference type="Gene3D" id="3.30.560.10">
    <property type="entry name" value="Glucose Oxidase, domain 3"/>
    <property type="match status" value="1"/>
</dbReference>
<feature type="domain" description="Glucose-methanol-choline oxidoreductase N-terminal" evidence="5">
    <location>
        <begin position="46"/>
        <end position="254"/>
    </location>
</feature>
<dbReference type="EMBL" id="LNIX01000005">
    <property type="protein sequence ID" value="OXA54732.1"/>
    <property type="molecule type" value="Genomic_DNA"/>
</dbReference>
<dbReference type="InterPro" id="IPR000172">
    <property type="entry name" value="GMC_OxRdtase_N"/>
</dbReference>
<comment type="similarity">
    <text evidence="2">Belongs to the GMC oxidoreductase family.</text>
</comment>
<evidence type="ECO:0000256" key="4">
    <source>
        <dbReference type="ARBA" id="ARBA00022827"/>
    </source>
</evidence>
<keyword evidence="4" id="KW-0274">FAD</keyword>